<dbReference type="CDD" id="cd11304">
    <property type="entry name" value="Cadherin_repeat"/>
    <property type="match status" value="2"/>
</dbReference>
<proteinExistence type="predicted"/>
<dbReference type="Proteomes" id="UP001176940">
    <property type="component" value="Unassembled WGS sequence"/>
</dbReference>
<feature type="domain" description="Cadherin" evidence="11">
    <location>
        <begin position="355"/>
        <end position="465"/>
    </location>
</feature>
<dbReference type="Pfam" id="PF08758">
    <property type="entry name" value="Cadherin_pro"/>
    <property type="match status" value="1"/>
</dbReference>
<keyword evidence="13" id="KW-1185">Reference proteome</keyword>
<keyword evidence="9" id="KW-0325">Glycoprotein</keyword>
<dbReference type="PROSITE" id="PS50268">
    <property type="entry name" value="CADHERIN_2"/>
    <property type="match status" value="3"/>
</dbReference>
<feature type="domain" description="Cadherin" evidence="11">
    <location>
        <begin position="243"/>
        <end position="354"/>
    </location>
</feature>
<evidence type="ECO:0000256" key="6">
    <source>
        <dbReference type="ARBA" id="ARBA00022837"/>
    </source>
</evidence>
<evidence type="ECO:0000256" key="10">
    <source>
        <dbReference type="PROSITE-ProRule" id="PRU00043"/>
    </source>
</evidence>
<dbReference type="InterPro" id="IPR015919">
    <property type="entry name" value="Cadherin-like_sf"/>
</dbReference>
<evidence type="ECO:0000256" key="2">
    <source>
        <dbReference type="ARBA" id="ARBA00022475"/>
    </source>
</evidence>
<evidence type="ECO:0000313" key="13">
    <source>
        <dbReference type="Proteomes" id="UP001176940"/>
    </source>
</evidence>
<dbReference type="InterPro" id="IPR039808">
    <property type="entry name" value="Cadherin"/>
</dbReference>
<dbReference type="PANTHER" id="PTHR24027:SF444">
    <property type="entry name" value="BLASTOMERE CADHERIN"/>
    <property type="match status" value="1"/>
</dbReference>
<evidence type="ECO:0000256" key="7">
    <source>
        <dbReference type="ARBA" id="ARBA00022889"/>
    </source>
</evidence>
<keyword evidence="4" id="KW-0732">Signal</keyword>
<comment type="subcellular location">
    <subcellularLocation>
        <location evidence="1">Cell membrane</location>
    </subcellularLocation>
</comment>
<gene>
    <name evidence="12" type="ORF">RIMI_LOCUS4266964</name>
</gene>
<evidence type="ECO:0000259" key="11">
    <source>
        <dbReference type="PROSITE" id="PS50268"/>
    </source>
</evidence>
<keyword evidence="6 10" id="KW-0106">Calcium</keyword>
<dbReference type="EMBL" id="CAUEEQ010006779">
    <property type="protein sequence ID" value="CAJ0930543.1"/>
    <property type="molecule type" value="Genomic_DNA"/>
</dbReference>
<dbReference type="SUPFAM" id="SSF49313">
    <property type="entry name" value="Cadherin-like"/>
    <property type="match status" value="5"/>
</dbReference>
<keyword evidence="2" id="KW-1003">Cell membrane</keyword>
<protein>
    <recommendedName>
        <fullName evidence="11">Cadherin domain-containing protein</fullName>
    </recommendedName>
</protein>
<keyword evidence="7" id="KW-0130">Cell adhesion</keyword>
<keyword evidence="8" id="KW-0472">Membrane</keyword>
<dbReference type="SMART" id="SM00112">
    <property type="entry name" value="CA"/>
    <property type="match status" value="3"/>
</dbReference>
<evidence type="ECO:0000256" key="3">
    <source>
        <dbReference type="ARBA" id="ARBA00022723"/>
    </source>
</evidence>
<dbReference type="PROSITE" id="PS00232">
    <property type="entry name" value="CADHERIN_1"/>
    <property type="match status" value="1"/>
</dbReference>
<dbReference type="InterPro" id="IPR020894">
    <property type="entry name" value="Cadherin_CS"/>
</dbReference>
<comment type="caution">
    <text evidence="12">The sequence shown here is derived from an EMBL/GenBank/DDBJ whole genome shotgun (WGS) entry which is preliminary data.</text>
</comment>
<feature type="domain" description="Cadherin" evidence="11">
    <location>
        <begin position="167"/>
        <end position="242"/>
    </location>
</feature>
<name>A0ABN9L0X0_9NEOB</name>
<dbReference type="InterPro" id="IPR014868">
    <property type="entry name" value="Cadherin_pro_dom"/>
</dbReference>
<dbReference type="SMART" id="SM01055">
    <property type="entry name" value="Cadherin_pro"/>
    <property type="match status" value="1"/>
</dbReference>
<evidence type="ECO:0000313" key="12">
    <source>
        <dbReference type="EMBL" id="CAJ0930543.1"/>
    </source>
</evidence>
<evidence type="ECO:0000256" key="5">
    <source>
        <dbReference type="ARBA" id="ARBA00022737"/>
    </source>
</evidence>
<evidence type="ECO:0000256" key="8">
    <source>
        <dbReference type="ARBA" id="ARBA00023136"/>
    </source>
</evidence>
<dbReference type="Pfam" id="PF00028">
    <property type="entry name" value="Cadherin"/>
    <property type="match status" value="3"/>
</dbReference>
<dbReference type="Gene3D" id="2.60.40.60">
    <property type="entry name" value="Cadherins"/>
    <property type="match status" value="4"/>
</dbReference>
<dbReference type="InterPro" id="IPR002126">
    <property type="entry name" value="Cadherin-like_dom"/>
</dbReference>
<sequence>MNEVKFVSSNKFLGYVVVQFAEIRKRLENKGPICFGISIENVKFVDCTARKHGKFDVGDARFLVRADGELIAKRLVKLQSQDLKFLIKTWDGHGKKYSAAVVIKRLQRHKEKSHRNSKLPVLTFPEEHTGLKRRKRDWVIPPIHLSENDRGPFPKKLVQIKSNKVTKIYYSITGQGADTPPEGVFIIEKETGWLLVTQPLDREKLSTYVLKSHAVSANGQSVEEPMDIIIEVIDQNDNRPVFTEQVFRGSVKEGVPPGTPVMNVTATDDDDPQTANAILGYSILKQEPEDPSAGLFTINSETGVISVIGTGLDREKIPEYTLTVQVADMEGTGLSSTAKAVIKVLDANDNAPIFDPLTYQALVPENEVGFEVKRLSVTDDDEMYSPAWRAVYKIKGNEGGFFSIATDKDTNEGILTTAKGLDFETRKQFVLQITVENEERFSVTLPTSTATVTVNVEDVNEAPFFVPQVSLAEVSEDLQRGQKITALVAQDPDKQQNQKLR</sequence>
<keyword evidence="5" id="KW-0677">Repeat</keyword>
<keyword evidence="3" id="KW-0479">Metal-binding</keyword>
<reference evidence="12" key="1">
    <citation type="submission" date="2023-07" db="EMBL/GenBank/DDBJ databases">
        <authorList>
            <person name="Stuckert A."/>
        </authorList>
    </citation>
    <scope>NUCLEOTIDE SEQUENCE</scope>
</reference>
<evidence type="ECO:0000256" key="9">
    <source>
        <dbReference type="ARBA" id="ARBA00023180"/>
    </source>
</evidence>
<dbReference type="PANTHER" id="PTHR24027">
    <property type="entry name" value="CADHERIN-23"/>
    <property type="match status" value="1"/>
</dbReference>
<organism evidence="12 13">
    <name type="scientific">Ranitomeya imitator</name>
    <name type="common">mimic poison frog</name>
    <dbReference type="NCBI Taxonomy" id="111125"/>
    <lineage>
        <taxon>Eukaryota</taxon>
        <taxon>Metazoa</taxon>
        <taxon>Chordata</taxon>
        <taxon>Craniata</taxon>
        <taxon>Vertebrata</taxon>
        <taxon>Euteleostomi</taxon>
        <taxon>Amphibia</taxon>
        <taxon>Batrachia</taxon>
        <taxon>Anura</taxon>
        <taxon>Neobatrachia</taxon>
        <taxon>Hyloidea</taxon>
        <taxon>Dendrobatidae</taxon>
        <taxon>Dendrobatinae</taxon>
        <taxon>Ranitomeya</taxon>
    </lineage>
</organism>
<evidence type="ECO:0000256" key="4">
    <source>
        <dbReference type="ARBA" id="ARBA00022729"/>
    </source>
</evidence>
<evidence type="ECO:0000256" key="1">
    <source>
        <dbReference type="ARBA" id="ARBA00004236"/>
    </source>
</evidence>
<dbReference type="PRINTS" id="PR00205">
    <property type="entry name" value="CADHERIN"/>
</dbReference>
<accession>A0ABN9L0X0</accession>